<organism evidence="16 17">
    <name type="scientific">Diplodia seriata</name>
    <dbReference type="NCBI Taxonomy" id="420778"/>
    <lineage>
        <taxon>Eukaryota</taxon>
        <taxon>Fungi</taxon>
        <taxon>Dikarya</taxon>
        <taxon>Ascomycota</taxon>
        <taxon>Pezizomycotina</taxon>
        <taxon>Dothideomycetes</taxon>
        <taxon>Dothideomycetes incertae sedis</taxon>
        <taxon>Botryosphaeriales</taxon>
        <taxon>Botryosphaeriaceae</taxon>
        <taxon>Diplodia</taxon>
    </lineage>
</organism>
<dbReference type="EMBL" id="LAQI01000164">
    <property type="protein sequence ID" value="KKY16717.1"/>
    <property type="molecule type" value="Genomic_DNA"/>
</dbReference>
<evidence type="ECO:0000256" key="5">
    <source>
        <dbReference type="ARBA" id="ARBA00011853"/>
    </source>
</evidence>
<dbReference type="Proteomes" id="UP000034182">
    <property type="component" value="Unassembled WGS sequence"/>
</dbReference>
<reference evidence="16 17" key="1">
    <citation type="submission" date="2015-03" db="EMBL/GenBank/DDBJ databases">
        <authorList>
            <person name="Morales-Cruz A."/>
            <person name="Amrine K.C."/>
            <person name="Cantu D."/>
        </authorList>
    </citation>
    <scope>NUCLEOTIDE SEQUENCE [LARGE SCALE GENOMIC DNA]</scope>
    <source>
        <strain evidence="16">DS831</strain>
    </source>
</reference>
<accession>A0A0G2E0V9</accession>
<keyword evidence="10" id="KW-0862">Zinc</keyword>
<comment type="subunit">
    <text evidence="5">Monomer and homodimer; homodimerization is induced by binding of the substrate.</text>
</comment>
<evidence type="ECO:0000256" key="9">
    <source>
        <dbReference type="ARBA" id="ARBA00022801"/>
    </source>
</evidence>
<dbReference type="SMART" id="SM01264">
    <property type="entry name" value="M16C_associated"/>
    <property type="match status" value="1"/>
</dbReference>
<dbReference type="InterPro" id="IPR011765">
    <property type="entry name" value="Pept_M16_N"/>
</dbReference>
<dbReference type="Pfam" id="PF00675">
    <property type="entry name" value="Peptidase_M16"/>
    <property type="match status" value="1"/>
</dbReference>
<keyword evidence="7 16" id="KW-0645">Protease</keyword>
<evidence type="ECO:0000256" key="12">
    <source>
        <dbReference type="ARBA" id="ARBA00023128"/>
    </source>
</evidence>
<evidence type="ECO:0000256" key="4">
    <source>
        <dbReference type="ARBA" id="ARBA00007575"/>
    </source>
</evidence>
<evidence type="ECO:0000256" key="1">
    <source>
        <dbReference type="ARBA" id="ARBA00001947"/>
    </source>
</evidence>
<evidence type="ECO:0000256" key="10">
    <source>
        <dbReference type="ARBA" id="ARBA00022833"/>
    </source>
</evidence>
<evidence type="ECO:0000256" key="6">
    <source>
        <dbReference type="ARBA" id="ARBA00020167"/>
    </source>
</evidence>
<comment type="cofactor">
    <cofactor evidence="1">
        <name>Zn(2+)</name>
        <dbReference type="ChEBI" id="CHEBI:29105"/>
    </cofactor>
</comment>
<evidence type="ECO:0000256" key="2">
    <source>
        <dbReference type="ARBA" id="ARBA00004305"/>
    </source>
</evidence>
<dbReference type="GO" id="GO:0016485">
    <property type="term" value="P:protein processing"/>
    <property type="evidence" value="ECO:0007669"/>
    <property type="project" value="TreeGrafter"/>
</dbReference>
<gene>
    <name evidence="16" type="ORF">UCDDS831_g06781</name>
</gene>
<evidence type="ECO:0000256" key="13">
    <source>
        <dbReference type="ARBA" id="ARBA00034552"/>
    </source>
</evidence>
<name>A0A0G2E0V9_9PEZI</name>
<evidence type="ECO:0000313" key="16">
    <source>
        <dbReference type="EMBL" id="KKY16717.1"/>
    </source>
</evidence>
<dbReference type="Pfam" id="PF22516">
    <property type="entry name" value="PreP_C"/>
    <property type="match status" value="1"/>
</dbReference>
<evidence type="ECO:0000256" key="8">
    <source>
        <dbReference type="ARBA" id="ARBA00022723"/>
    </source>
</evidence>
<evidence type="ECO:0000256" key="14">
    <source>
        <dbReference type="ARBA" id="ARBA00045897"/>
    </source>
</evidence>
<dbReference type="FunFam" id="3.30.830.10:FF:000009">
    <property type="entry name" value="Presequence protease, mitochondrial"/>
    <property type="match status" value="1"/>
</dbReference>
<keyword evidence="8" id="KW-0479">Metal-binding</keyword>
<dbReference type="InterPro" id="IPR013578">
    <property type="entry name" value="Peptidase_M16C_assoc"/>
</dbReference>
<comment type="caution">
    <text evidence="16">The sequence shown here is derived from an EMBL/GenBank/DDBJ whole genome shotgun (WGS) entry which is preliminary data.</text>
</comment>
<dbReference type="InterPro" id="IPR055130">
    <property type="entry name" value="PreP_C"/>
</dbReference>
<dbReference type="PANTHER" id="PTHR43016:SF13">
    <property type="entry name" value="PRESEQUENCE PROTEASE, MITOCHONDRIAL"/>
    <property type="match status" value="1"/>
</dbReference>
<dbReference type="Gene3D" id="3.30.830.10">
    <property type="entry name" value="Metalloenzyme, LuxS/M16 peptidase-like"/>
    <property type="match status" value="4"/>
</dbReference>
<proteinExistence type="inferred from homology"/>
<keyword evidence="12" id="KW-0496">Mitochondrion</keyword>
<dbReference type="GO" id="GO:0004222">
    <property type="term" value="F:metalloendopeptidase activity"/>
    <property type="evidence" value="ECO:0007669"/>
    <property type="project" value="TreeGrafter"/>
</dbReference>
<sequence>MKSAPVLVVIIVARLLFTTVVVMLRASSRPALAASRTTAPFLRASAAGHGSVRALASVTDLKKFPEIGSHLHGFTLRRAKHVPELELTAIHLQHDKTGADYLHVARDDSNNVFSIGFKTNPPDDTGVPHILEHTTLCGSERYPVRDPFFKMLPRSLSNFMNAFTSSDHTTYPFATTNPQDFKNLMSVYLDATLHPLLKANDFTQEGWRIGPENPLEPASKDNQLAFKGVVYNEMKGQMSDASYLYYIRFQDHLFPDINNSGGDPQKITDLTHEQLKKFHADHYHPSNAKVFTYGDIPLEEHLKNIGASLDKFGKIRVDTDIKLPIALDGPKNVTEKGPIDPLVPADMQYKTSTSWLMGDSSDILETFSLGLLSSLLLDGYGSPLYRGLIEAGLGPDWSPNTGYDGSGKVGIFSIGLNGVKKDDVPKVKEAIFRTLAEAKENGFSQTKVDGILHQLEISLKHKTAHFGMSLMQRLKPGWFNGVDPFDALAWNEVVDAFKAEYAKGSYLEGLLEKYLLNDNTFTFTMEPSQTYAQETAEEESQRLASKILETTKNFGTEEEAKKFLEQRELELLEEQESGRMQDLGCLPTVHVKDIPRQKERKEVRQSRVGDVKVQWREAPTNGLTYFRAVNVFEDLPDELREMIPLFSDAIMRLGTKDKTMEQLEELIKLKTGGISVGYHSTTTPTNIQGYEEGLVFAGSALDRNVPAMYDLLRILIAETNFEGPEAEKQIRQLLQASASGAVNAVAESGHAYARRYAEAGITPAARLREQTGGLTQVKLTTKLASRSTSEPFEDVVSKLKTLQSLASSNSKNLRVALTCGSESSASNEEALTKFLSSIPANQTGMPTISRLTAFPRNAKSFFPLPYQVYYSGLSIPTVPYVSADGAPLQILAQLLTHKHLHHEIREKGGAYGGGAYANGLGGIFGFYSYRDPNPQNTLKIINESGVWARDRAWTDRDLEEAKLSVFQSLDAPESVSQEGMNRFLSGVDHEMQQKRREQLLDVSAEDVKRAAQEFLVNGVPKGSLAVLGEKKGWVKEDWTVNELHMAEQVQEVAGEADGST</sequence>
<dbReference type="AlphaFoldDB" id="A0A0G2E0V9"/>
<dbReference type="GO" id="GO:0005759">
    <property type="term" value="C:mitochondrial matrix"/>
    <property type="evidence" value="ECO:0007669"/>
    <property type="project" value="UniProtKB-SubCell"/>
</dbReference>
<comment type="subcellular location">
    <subcellularLocation>
        <location evidence="3">Mitochondrion intermembrane space</location>
    </subcellularLocation>
    <subcellularLocation>
        <location evidence="2">Mitochondrion matrix</location>
    </subcellularLocation>
</comment>
<dbReference type="GO" id="GO:0046872">
    <property type="term" value="F:metal ion binding"/>
    <property type="evidence" value="ECO:0007669"/>
    <property type="project" value="UniProtKB-KW"/>
</dbReference>
<dbReference type="GO" id="GO:0005758">
    <property type="term" value="C:mitochondrial intermembrane space"/>
    <property type="evidence" value="ECO:0007669"/>
    <property type="project" value="UniProtKB-SubCell"/>
</dbReference>
<dbReference type="InterPro" id="IPR007863">
    <property type="entry name" value="Peptidase_M16_C"/>
</dbReference>
<dbReference type="Pfam" id="PF08367">
    <property type="entry name" value="M16C_assoc"/>
    <property type="match status" value="1"/>
</dbReference>
<dbReference type="InterPro" id="IPR011249">
    <property type="entry name" value="Metalloenz_LuxS/M16"/>
</dbReference>
<dbReference type="FunFam" id="3.30.830.10:FF:000020">
    <property type="entry name" value="Mitochondrial presequence protease"/>
    <property type="match status" value="1"/>
</dbReference>
<keyword evidence="9" id="KW-0378">Hydrolase</keyword>
<evidence type="ECO:0000256" key="7">
    <source>
        <dbReference type="ARBA" id="ARBA00022670"/>
    </source>
</evidence>
<dbReference type="SUPFAM" id="SSF63411">
    <property type="entry name" value="LuxS/MPP-like metallohydrolase"/>
    <property type="match status" value="4"/>
</dbReference>
<evidence type="ECO:0000256" key="11">
    <source>
        <dbReference type="ARBA" id="ARBA00023049"/>
    </source>
</evidence>
<comment type="similarity">
    <text evidence="4">Belongs to the peptidase M16 family. PreP subfamily.</text>
</comment>
<reference evidence="16 17" key="2">
    <citation type="submission" date="2015-05" db="EMBL/GenBank/DDBJ databases">
        <title>Distinctive expansion of gene families associated with plant cell wall degradation and secondary metabolism in the genomes of grapevine trunk pathogens.</title>
        <authorList>
            <person name="Lawrence D.P."/>
            <person name="Travadon R."/>
            <person name="Rolshausen P.E."/>
            <person name="Baumgartner K."/>
        </authorList>
    </citation>
    <scope>NUCLEOTIDE SEQUENCE [LARGE SCALE GENOMIC DNA]</scope>
    <source>
        <strain evidence="16">DS831</strain>
    </source>
</reference>
<protein>
    <recommendedName>
        <fullName evidence="6">Presequence protease, mitochondrial</fullName>
    </recommendedName>
    <alternativeName>
        <fullName evidence="13">Pitrilysin metalloproteinase</fullName>
    </alternativeName>
</protein>
<feature type="domain" description="Peptidase M16C associated" evidence="15">
    <location>
        <begin position="525"/>
        <end position="783"/>
    </location>
</feature>
<evidence type="ECO:0000313" key="17">
    <source>
        <dbReference type="Proteomes" id="UP000034182"/>
    </source>
</evidence>
<dbReference type="Pfam" id="PF05193">
    <property type="entry name" value="Peptidase_M16_C"/>
    <property type="match status" value="1"/>
</dbReference>
<evidence type="ECO:0000256" key="3">
    <source>
        <dbReference type="ARBA" id="ARBA00004569"/>
    </source>
</evidence>
<dbReference type="FunFam" id="3.30.830.10:FF:000011">
    <property type="entry name" value="Presequence protease, mitochondrial"/>
    <property type="match status" value="1"/>
</dbReference>
<keyword evidence="11" id="KW-0482">Metalloprotease</keyword>
<evidence type="ECO:0000259" key="15">
    <source>
        <dbReference type="SMART" id="SM01264"/>
    </source>
</evidence>
<dbReference type="PANTHER" id="PTHR43016">
    <property type="entry name" value="PRESEQUENCE PROTEASE"/>
    <property type="match status" value="1"/>
</dbReference>
<comment type="function">
    <text evidence="14">Degrades mitochondrial transit peptides after their cleavage in the intermembrane space or in the matrix, and presequence peptides; clearance of these peptides is required to keep the presequence processing machinery running. Preferentially cleaves the N-terminal side of paired basic amino acid residues. Also degrades other unstructured peptides. May function as an ATP-dependent peptidase as opposed to a metalloendopeptidase.</text>
</comment>